<gene>
    <name evidence="1" type="ORF">J0695_31780</name>
</gene>
<comment type="caution">
    <text evidence="1">The sequence shown here is derived from an EMBL/GenBank/DDBJ whole genome shotgun (WGS) entry which is preliminary data.</text>
</comment>
<keyword evidence="2" id="KW-1185">Reference proteome</keyword>
<evidence type="ECO:0000313" key="1">
    <source>
        <dbReference type="EMBL" id="MBO0516318.1"/>
    </source>
</evidence>
<name>A0A939JJ86_9ACTN</name>
<accession>A0A939JJ86</accession>
<sequence>MQWLLATLGALVLGLATNAMYDLAKHGAVRRPSLVINRRALSPAARSYDANTHSLYSFVTWSKTRQLTEGKLHTSFAGTLDRPHVLSGVDWDDGVRRFEAAGERGSTAYISGLEVDTGEHPAAHAFHVTVAESRYSECLAAKSLLDSGPDVQDRVLGAIQQGSRGFARTAPPTMVSACVAVISSENRLLALRRSLAVRTFPGQWTVGINESMKYSDEPGREEDLFGLVRRGLQEELGMEEGDYGKVAISWLGWSNAAGCYVLVASVRSTLRSSEIDESRNRCHSVYEHDLTAWLPITRSQISKIIENSEPGPDRIHNWSYLAPLVASEVWRFRDVV</sequence>
<reference evidence="1" key="1">
    <citation type="submission" date="2021-03" db="EMBL/GenBank/DDBJ databases">
        <title>Streptomyces poriferae sp. nov., a novel marine sponge-derived Actinobacteria species with anti-MRSA activity.</title>
        <authorList>
            <person name="Sandoval-Powers M."/>
            <person name="Kralova S."/>
            <person name="Nguyen G.-S."/>
            <person name="Fawwal D."/>
            <person name="Degnes K."/>
            <person name="Klinkenberg G."/>
            <person name="Sletta H."/>
            <person name="Wentzel A."/>
            <person name="Liles M.R."/>
        </authorList>
    </citation>
    <scope>NUCLEOTIDE SEQUENCE</scope>
    <source>
        <strain evidence="1">DSM 41794</strain>
    </source>
</reference>
<dbReference type="RefSeq" id="WP_344104301.1">
    <property type="nucleotide sequence ID" value="NZ_BAAAJJ010000002.1"/>
</dbReference>
<dbReference type="Gene3D" id="3.90.79.10">
    <property type="entry name" value="Nucleoside Triphosphate Pyrophosphohydrolase"/>
    <property type="match status" value="1"/>
</dbReference>
<evidence type="ECO:0008006" key="3">
    <source>
        <dbReference type="Google" id="ProtNLM"/>
    </source>
</evidence>
<protein>
    <recommendedName>
        <fullName evidence="3">Nudix hydrolase domain-containing protein</fullName>
    </recommendedName>
</protein>
<proteinExistence type="predicted"/>
<organism evidence="1 2">
    <name type="scientific">Streptomyces beijiangensis</name>
    <dbReference type="NCBI Taxonomy" id="163361"/>
    <lineage>
        <taxon>Bacteria</taxon>
        <taxon>Bacillati</taxon>
        <taxon>Actinomycetota</taxon>
        <taxon>Actinomycetes</taxon>
        <taxon>Kitasatosporales</taxon>
        <taxon>Streptomycetaceae</taxon>
        <taxon>Streptomyces</taxon>
    </lineage>
</organism>
<dbReference type="AlphaFoldDB" id="A0A939JJ86"/>
<dbReference type="EMBL" id="JAFLRJ010000387">
    <property type="protein sequence ID" value="MBO0516318.1"/>
    <property type="molecule type" value="Genomic_DNA"/>
</dbReference>
<evidence type="ECO:0000313" key="2">
    <source>
        <dbReference type="Proteomes" id="UP000664167"/>
    </source>
</evidence>
<dbReference type="Proteomes" id="UP000664167">
    <property type="component" value="Unassembled WGS sequence"/>
</dbReference>